<evidence type="ECO:0000256" key="4">
    <source>
        <dbReference type="ARBA" id="ARBA00033420"/>
    </source>
</evidence>
<gene>
    <name evidence="19" type="ORF">Pmani_038692</name>
</gene>
<proteinExistence type="inferred from homology"/>
<evidence type="ECO:0000313" key="19">
    <source>
        <dbReference type="EMBL" id="KAK4288273.1"/>
    </source>
</evidence>
<evidence type="ECO:0000256" key="16">
    <source>
        <dbReference type="ARBA" id="ARBA00093598"/>
    </source>
</evidence>
<dbReference type="InterPro" id="IPR023401">
    <property type="entry name" value="ODC_N"/>
</dbReference>
<dbReference type="SMART" id="SM00587">
    <property type="entry name" value="CHK"/>
    <property type="match status" value="1"/>
</dbReference>
<evidence type="ECO:0000256" key="13">
    <source>
        <dbReference type="ARBA" id="ARBA00093264"/>
    </source>
</evidence>
<dbReference type="InterPro" id="IPR011009">
    <property type="entry name" value="Kinase-like_dom_sf"/>
</dbReference>
<dbReference type="AlphaFoldDB" id="A0AAE1TK09"/>
<dbReference type="EMBL" id="JAWZYT010006381">
    <property type="protein sequence ID" value="KAK4288273.1"/>
    <property type="molecule type" value="Genomic_DNA"/>
</dbReference>
<evidence type="ECO:0000313" key="20">
    <source>
        <dbReference type="Proteomes" id="UP001292094"/>
    </source>
</evidence>
<protein>
    <recommendedName>
        <fullName evidence="3">Ketimine reductase mu-crystallin</fullName>
        <ecNumber evidence="16">1.5.1.1</ecNumber>
        <ecNumber evidence="2">1.5.1.25</ecNumber>
    </recommendedName>
    <alternativeName>
        <fullName evidence="17">1-piperideine-2-carboxylate/1-pyrroline-2-carboxylate reductase</fullName>
    </alternativeName>
    <alternativeName>
        <fullName evidence="4">NADP-regulated thyroid-hormone-binding protein</fullName>
    </alternativeName>
</protein>
<comment type="catalytic activity">
    <reaction evidence="5">
        <text>L-pipecolate + NAD(+) = Delta(1)-piperideine-2-carboxylate + NADH + H(+)</text>
        <dbReference type="Rhea" id="RHEA:30807"/>
        <dbReference type="ChEBI" id="CHEBI:15378"/>
        <dbReference type="ChEBI" id="CHEBI:57540"/>
        <dbReference type="ChEBI" id="CHEBI:57945"/>
        <dbReference type="ChEBI" id="CHEBI:61185"/>
        <dbReference type="ChEBI" id="CHEBI:77631"/>
        <dbReference type="EC" id="1.5.1.1"/>
    </reaction>
    <physiologicalReaction direction="right-to-left" evidence="5">
        <dbReference type="Rhea" id="RHEA:30809"/>
    </physiologicalReaction>
</comment>
<dbReference type="Gene3D" id="3.30.1780.10">
    <property type="entry name" value="ornithine cyclodeaminase, domain 1"/>
    <property type="match status" value="1"/>
</dbReference>
<comment type="catalytic activity">
    <reaction evidence="9">
        <text>(S)-cystathionine ketimine + NADPH + 2 H(+) = (3R,5S)-2,3,5,6,7-pentahydro-1,4-thiazepine-3,5-dicarboxylate + NADP(+)</text>
        <dbReference type="Rhea" id="RHEA:68036"/>
        <dbReference type="ChEBI" id="CHEBI:15378"/>
        <dbReference type="ChEBI" id="CHEBI:57783"/>
        <dbReference type="ChEBI" id="CHEBI:58349"/>
        <dbReference type="ChEBI" id="CHEBI:176808"/>
        <dbReference type="ChEBI" id="CHEBI:176810"/>
    </reaction>
    <physiologicalReaction direction="left-to-right" evidence="9">
        <dbReference type="Rhea" id="RHEA:68037"/>
    </physiologicalReaction>
</comment>
<dbReference type="InterPro" id="IPR003462">
    <property type="entry name" value="ODC_Mu_crystall"/>
</dbReference>
<comment type="catalytic activity">
    <reaction evidence="13">
        <text>L-proline + NAD(+) = 1-pyrroline-2-carboxylate + NADH + H(+)</text>
        <dbReference type="Rhea" id="RHEA:20321"/>
        <dbReference type="ChEBI" id="CHEBI:15378"/>
        <dbReference type="ChEBI" id="CHEBI:39785"/>
        <dbReference type="ChEBI" id="CHEBI:57540"/>
        <dbReference type="ChEBI" id="CHEBI:57945"/>
        <dbReference type="ChEBI" id="CHEBI:60039"/>
        <dbReference type="EC" id="1.5.1.1"/>
    </reaction>
    <physiologicalReaction direction="right-to-left" evidence="13">
        <dbReference type="Rhea" id="RHEA:20323"/>
    </physiologicalReaction>
</comment>
<dbReference type="InterPro" id="IPR004119">
    <property type="entry name" value="EcKL"/>
</dbReference>
<dbReference type="EC" id="1.5.1.1" evidence="16"/>
<name>A0AAE1TK09_9EUCA</name>
<evidence type="ECO:0000259" key="18">
    <source>
        <dbReference type="SMART" id="SM00587"/>
    </source>
</evidence>
<dbReference type="GO" id="GO:0047127">
    <property type="term" value="F:thiomorpholine-carboxylate dehydrogenase activity"/>
    <property type="evidence" value="ECO:0007669"/>
    <property type="project" value="UniProtKB-EC"/>
</dbReference>
<comment type="catalytic activity">
    <reaction evidence="6">
        <text>Delta(2)-thiazoline-2-carboxylate + NADPH + 2 H(+) = L-thiazolidine-2-carboxylate + NADP(+)</text>
        <dbReference type="Rhea" id="RHEA:68072"/>
        <dbReference type="ChEBI" id="CHEBI:15378"/>
        <dbReference type="ChEBI" id="CHEBI:57783"/>
        <dbReference type="ChEBI" id="CHEBI:58349"/>
        <dbReference type="ChEBI" id="CHEBI:176895"/>
        <dbReference type="ChEBI" id="CHEBI:176896"/>
    </reaction>
    <physiologicalReaction direction="left-to-right" evidence="6">
        <dbReference type="Rhea" id="RHEA:68073"/>
    </physiologicalReaction>
</comment>
<dbReference type="GO" id="GO:0005737">
    <property type="term" value="C:cytoplasm"/>
    <property type="evidence" value="ECO:0007669"/>
    <property type="project" value="TreeGrafter"/>
</dbReference>
<comment type="caution">
    <text evidence="19">The sequence shown here is derived from an EMBL/GenBank/DDBJ whole genome shotgun (WGS) entry which is preliminary data.</text>
</comment>
<evidence type="ECO:0000256" key="15">
    <source>
        <dbReference type="ARBA" id="ARBA00093567"/>
    </source>
</evidence>
<evidence type="ECO:0000256" key="6">
    <source>
        <dbReference type="ARBA" id="ARBA00093197"/>
    </source>
</evidence>
<dbReference type="PANTHER" id="PTHR13812:SF19">
    <property type="entry name" value="KETIMINE REDUCTASE MU-CRYSTALLIN"/>
    <property type="match status" value="1"/>
</dbReference>
<dbReference type="SUPFAM" id="SSF56112">
    <property type="entry name" value="Protein kinase-like (PK-like)"/>
    <property type="match status" value="1"/>
</dbReference>
<comment type="catalytic activity">
    <reaction evidence="8">
        <text>(3R)-1,4-thiomorpholine-3-carboxylate + NAD(+) = 3,4-dehydrothiomorpholine-3-carboxylate + NADH + 2 H(+)</text>
        <dbReference type="Rhea" id="RHEA:12504"/>
        <dbReference type="ChEBI" id="CHEBI:15378"/>
        <dbReference type="ChEBI" id="CHEBI:57540"/>
        <dbReference type="ChEBI" id="CHEBI:57945"/>
        <dbReference type="ChEBI" id="CHEBI:58517"/>
        <dbReference type="ChEBI" id="CHEBI:176873"/>
        <dbReference type="EC" id="1.5.1.25"/>
    </reaction>
    <physiologicalReaction direction="right-to-left" evidence="8">
        <dbReference type="Rhea" id="RHEA:12506"/>
    </physiologicalReaction>
</comment>
<accession>A0AAE1TK09</accession>
<keyword evidence="20" id="KW-1185">Reference proteome</keyword>
<evidence type="ECO:0000256" key="7">
    <source>
        <dbReference type="ARBA" id="ARBA00093203"/>
    </source>
</evidence>
<dbReference type="InterPro" id="IPR015897">
    <property type="entry name" value="CHK_kinase-like"/>
</dbReference>
<reference evidence="19" key="1">
    <citation type="submission" date="2023-11" db="EMBL/GenBank/DDBJ databases">
        <title>Genome assemblies of two species of porcelain crab, Petrolisthes cinctipes and Petrolisthes manimaculis (Anomura: Porcellanidae).</title>
        <authorList>
            <person name="Angst P."/>
        </authorList>
    </citation>
    <scope>NUCLEOTIDE SEQUENCE</scope>
    <source>
        <strain evidence="19">PB745_02</strain>
        <tissue evidence="19">Gill</tissue>
    </source>
</reference>
<evidence type="ECO:0000256" key="3">
    <source>
        <dbReference type="ARBA" id="ARBA00015173"/>
    </source>
</evidence>
<evidence type="ECO:0000256" key="12">
    <source>
        <dbReference type="ARBA" id="ARBA00093263"/>
    </source>
</evidence>
<evidence type="ECO:0000256" key="17">
    <source>
        <dbReference type="ARBA" id="ARBA00093650"/>
    </source>
</evidence>
<evidence type="ECO:0000256" key="14">
    <source>
        <dbReference type="ARBA" id="ARBA00093273"/>
    </source>
</evidence>
<dbReference type="Pfam" id="PF02423">
    <property type="entry name" value="OCD_Mu_crystall"/>
    <property type="match status" value="1"/>
</dbReference>
<evidence type="ECO:0000256" key="11">
    <source>
        <dbReference type="ARBA" id="ARBA00093250"/>
    </source>
</evidence>
<dbReference type="PANTHER" id="PTHR13812">
    <property type="entry name" value="KETIMINE REDUCTASE MU-CRYSTALLIN"/>
    <property type="match status" value="1"/>
</dbReference>
<dbReference type="Gene3D" id="3.90.1200.10">
    <property type="match status" value="1"/>
</dbReference>
<dbReference type="GO" id="GO:0050241">
    <property type="term" value="F:pyrroline-2-carboxylate reductase activity"/>
    <property type="evidence" value="ECO:0007669"/>
    <property type="project" value="UniProtKB-EC"/>
</dbReference>
<evidence type="ECO:0000256" key="8">
    <source>
        <dbReference type="ARBA" id="ARBA00093226"/>
    </source>
</evidence>
<comment type="catalytic activity">
    <reaction evidence="11">
        <text>(S)-cystathionine ketimine + NADH + 2 H(+) = (3R,5S)-2,3,5,6,7-pentahydro-1,4-thiazepine-3,5-dicarboxylate + NAD(+)</text>
        <dbReference type="Rhea" id="RHEA:68032"/>
        <dbReference type="ChEBI" id="CHEBI:15378"/>
        <dbReference type="ChEBI" id="CHEBI:57540"/>
        <dbReference type="ChEBI" id="CHEBI:57945"/>
        <dbReference type="ChEBI" id="CHEBI:176808"/>
        <dbReference type="ChEBI" id="CHEBI:176810"/>
    </reaction>
    <physiologicalReaction direction="left-to-right" evidence="11">
        <dbReference type="Rhea" id="RHEA:68033"/>
    </physiologicalReaction>
</comment>
<comment type="catalytic activity">
    <reaction evidence="10">
        <text>(R)-lanthionine ketimine + NADPH + 2 H(+) = (3R,5R)-1,4-thiomorpholine-3,5-dicarboxylate + NADP(+)</text>
        <dbReference type="Rhea" id="RHEA:68040"/>
        <dbReference type="ChEBI" id="CHEBI:15378"/>
        <dbReference type="ChEBI" id="CHEBI:57783"/>
        <dbReference type="ChEBI" id="CHEBI:58349"/>
        <dbReference type="ChEBI" id="CHEBI:176891"/>
        <dbReference type="ChEBI" id="CHEBI:176892"/>
    </reaction>
    <physiologicalReaction direction="left-to-right" evidence="10">
        <dbReference type="Rhea" id="RHEA:68041"/>
    </physiologicalReaction>
</comment>
<dbReference type="GO" id="GO:0042562">
    <property type="term" value="F:hormone binding"/>
    <property type="evidence" value="ECO:0007669"/>
    <property type="project" value="TreeGrafter"/>
</dbReference>
<comment type="catalytic activity">
    <reaction evidence="14">
        <text>L-pipecolate + NADP(+) = Delta(1)-piperideine-2-carboxylate + NADPH + H(+)</text>
        <dbReference type="Rhea" id="RHEA:12524"/>
        <dbReference type="ChEBI" id="CHEBI:15378"/>
        <dbReference type="ChEBI" id="CHEBI:57783"/>
        <dbReference type="ChEBI" id="CHEBI:58349"/>
        <dbReference type="ChEBI" id="CHEBI:61185"/>
        <dbReference type="ChEBI" id="CHEBI:77631"/>
        <dbReference type="EC" id="1.5.1.1"/>
    </reaction>
    <physiologicalReaction direction="right-to-left" evidence="14">
        <dbReference type="Rhea" id="RHEA:12526"/>
    </physiologicalReaction>
</comment>
<comment type="catalytic activity">
    <reaction evidence="12">
        <text>(3R)-1,4-thiomorpholine-3-carboxylate + NADP(+) = 3,4-dehydrothiomorpholine-3-carboxylate + NADPH + 2 H(+)</text>
        <dbReference type="Rhea" id="RHEA:12500"/>
        <dbReference type="ChEBI" id="CHEBI:15378"/>
        <dbReference type="ChEBI" id="CHEBI:57783"/>
        <dbReference type="ChEBI" id="CHEBI:58349"/>
        <dbReference type="ChEBI" id="CHEBI:58517"/>
        <dbReference type="ChEBI" id="CHEBI:176873"/>
        <dbReference type="EC" id="1.5.1.25"/>
    </reaction>
    <physiologicalReaction direction="right-to-left" evidence="12">
        <dbReference type="Rhea" id="RHEA:12502"/>
    </physiologicalReaction>
</comment>
<dbReference type="InterPro" id="IPR036291">
    <property type="entry name" value="NAD(P)-bd_dom_sf"/>
</dbReference>
<comment type="subunit">
    <text evidence="15">Homodimer. Binds the thyroid hormone triiodothyronine (T3); T3 binding inhibits enzymatic activity.</text>
</comment>
<evidence type="ECO:0000256" key="10">
    <source>
        <dbReference type="ARBA" id="ARBA00093248"/>
    </source>
</evidence>
<organism evidence="19 20">
    <name type="scientific">Petrolisthes manimaculis</name>
    <dbReference type="NCBI Taxonomy" id="1843537"/>
    <lineage>
        <taxon>Eukaryota</taxon>
        <taxon>Metazoa</taxon>
        <taxon>Ecdysozoa</taxon>
        <taxon>Arthropoda</taxon>
        <taxon>Crustacea</taxon>
        <taxon>Multicrustacea</taxon>
        <taxon>Malacostraca</taxon>
        <taxon>Eumalacostraca</taxon>
        <taxon>Eucarida</taxon>
        <taxon>Decapoda</taxon>
        <taxon>Pleocyemata</taxon>
        <taxon>Anomura</taxon>
        <taxon>Galatheoidea</taxon>
        <taxon>Porcellanidae</taxon>
        <taxon>Petrolisthes</taxon>
    </lineage>
</organism>
<evidence type="ECO:0000256" key="2">
    <source>
        <dbReference type="ARBA" id="ARBA00012883"/>
    </source>
</evidence>
<dbReference type="Proteomes" id="UP001292094">
    <property type="component" value="Unassembled WGS sequence"/>
</dbReference>
<comment type="similarity">
    <text evidence="1">Belongs to the ornithine cyclodeaminase/mu-crystallin family.</text>
</comment>
<dbReference type="Gene3D" id="3.40.50.720">
    <property type="entry name" value="NAD(P)-binding Rossmann-like Domain"/>
    <property type="match status" value="1"/>
</dbReference>
<evidence type="ECO:0000256" key="5">
    <source>
        <dbReference type="ARBA" id="ARBA00093190"/>
    </source>
</evidence>
<dbReference type="SUPFAM" id="SSF51735">
    <property type="entry name" value="NAD(P)-binding Rossmann-fold domains"/>
    <property type="match status" value="1"/>
</dbReference>
<evidence type="ECO:0000256" key="9">
    <source>
        <dbReference type="ARBA" id="ARBA00093227"/>
    </source>
</evidence>
<dbReference type="EC" id="1.5.1.25" evidence="2"/>
<dbReference type="Pfam" id="PF02958">
    <property type="entry name" value="EcKL"/>
    <property type="match status" value="1"/>
</dbReference>
<evidence type="ECO:0000256" key="1">
    <source>
        <dbReference type="ARBA" id="ARBA00008903"/>
    </source>
</evidence>
<sequence>MRADKGDAARLVSYETKDFVNKGDNYACIVTSLHITYTDGEGGEEKQHSYVAKICQPLDEKVPEFMKIAMGEIFIKETTAYLQVVPKLNQELADVGIKELSFAKMYNKSLEKGKELFVMEDLRRRGFKMFNRRMGMDVPHATLILKELGKLHAGSLLLERSLETHNICKTWPIFVEHWLTNSTAEKGFSMIVQGQLEAAALVLEKIPGYEKVVEWIRESKTTCMKEMIQMFDDTSKFTVLNHGDCWTNNFLFRYNSSGAPVEVILVDLQIMRRVSGVIDLNYFLYGSFNGPDRQNNFKDYLDMYYNSFSSVLEAGDYPVPFTRQELEQEFRNKMSYGCLVGMFLVPIVLAEDGDQPDFINMTEDDVDEYNLERKTTMENMVARKDGLFTCRLTTGMSIKGKSQGQMRWVSDDQVRRLLTWDLLLPAVRQAFQAFTLGPDHCDGAVQPLRTRIQVNEHNGIMLTMPAMMTGSSMSVKILRAYPDNGAKGLPTHSSTILHMDPKTGLIEAILEGNAITDMRTAAASAVATLEIMKARDDQRRGKGLVVAVLGAGAQAYSHARVMAHILKTDKVVVWARRTEAADQFCQTLQAEGIPVMVAATVQEAVADADVINCCTATSTPLLQAAWIKPMAHINSIGAPYPNHQELEEELITNAIVYTDSYNSAKNESGDVIKSGAAVYAEIGEILLQRKPVLTDKITIFKSLGLAVEDTVAAQLVCELLKVEENQ</sequence>
<feature type="domain" description="CHK kinase-like" evidence="18">
    <location>
        <begin position="117"/>
        <end position="314"/>
    </location>
</feature>
<comment type="catalytic activity">
    <reaction evidence="7">
        <text>L-proline + NADP(+) = 1-pyrroline-2-carboxylate + NADPH + H(+)</text>
        <dbReference type="Rhea" id="RHEA:20317"/>
        <dbReference type="ChEBI" id="CHEBI:15378"/>
        <dbReference type="ChEBI" id="CHEBI:39785"/>
        <dbReference type="ChEBI" id="CHEBI:57783"/>
        <dbReference type="ChEBI" id="CHEBI:58349"/>
        <dbReference type="ChEBI" id="CHEBI:60039"/>
        <dbReference type="EC" id="1.5.1.1"/>
    </reaction>
    <physiologicalReaction direction="right-to-left" evidence="7">
        <dbReference type="Rhea" id="RHEA:20319"/>
    </physiologicalReaction>
</comment>